<dbReference type="InterPro" id="IPR027417">
    <property type="entry name" value="P-loop_NTPase"/>
</dbReference>
<dbReference type="GO" id="GO:0022857">
    <property type="term" value="F:transmembrane transporter activity"/>
    <property type="evidence" value="ECO:0007669"/>
    <property type="project" value="UniProtKB-ARBA"/>
</dbReference>
<dbReference type="FunFam" id="3.40.50.300:FF:000032">
    <property type="entry name" value="Export ABC transporter ATP-binding protein"/>
    <property type="match status" value="1"/>
</dbReference>
<dbReference type="SUPFAM" id="SSF52540">
    <property type="entry name" value="P-loop containing nucleoside triphosphate hydrolases"/>
    <property type="match status" value="1"/>
</dbReference>
<keyword evidence="4 6" id="KW-0067">ATP-binding</keyword>
<dbReference type="InterPro" id="IPR017871">
    <property type="entry name" value="ABC_transporter-like_CS"/>
</dbReference>
<keyword evidence="3" id="KW-0547">Nucleotide-binding</keyword>
<dbReference type="Pfam" id="PF00005">
    <property type="entry name" value="ABC_tran"/>
    <property type="match status" value="1"/>
</dbReference>
<dbReference type="CDD" id="cd03255">
    <property type="entry name" value="ABC_MJ0796_LolCDE_FtsE"/>
    <property type="match status" value="1"/>
</dbReference>
<dbReference type="GO" id="GO:0005886">
    <property type="term" value="C:plasma membrane"/>
    <property type="evidence" value="ECO:0007669"/>
    <property type="project" value="TreeGrafter"/>
</dbReference>
<accession>A0A3E0WL46</accession>
<dbReference type="Proteomes" id="UP000256488">
    <property type="component" value="Unassembled WGS sequence"/>
</dbReference>
<evidence type="ECO:0000256" key="4">
    <source>
        <dbReference type="ARBA" id="ARBA00022840"/>
    </source>
</evidence>
<dbReference type="GO" id="GO:0016887">
    <property type="term" value="F:ATP hydrolysis activity"/>
    <property type="evidence" value="ECO:0007669"/>
    <property type="project" value="InterPro"/>
</dbReference>
<protein>
    <submittedName>
        <fullName evidence="6">Macrolide ABC transporter ATP-binding protein</fullName>
    </submittedName>
</protein>
<dbReference type="InterPro" id="IPR017911">
    <property type="entry name" value="MacB-like_ATP-bd"/>
</dbReference>
<dbReference type="GO" id="GO:0005524">
    <property type="term" value="F:ATP binding"/>
    <property type="evidence" value="ECO:0007669"/>
    <property type="project" value="UniProtKB-KW"/>
</dbReference>
<dbReference type="GO" id="GO:0098796">
    <property type="term" value="C:membrane protein complex"/>
    <property type="evidence" value="ECO:0007669"/>
    <property type="project" value="UniProtKB-ARBA"/>
</dbReference>
<dbReference type="InterPro" id="IPR015854">
    <property type="entry name" value="ABC_transpr_LolD-like"/>
</dbReference>
<reference evidence="6 7" key="1">
    <citation type="submission" date="2017-05" db="EMBL/GenBank/DDBJ databases">
        <title>Virgibacillus sp. AK90 isolated from a saltern of Kakinada, India.</title>
        <authorList>
            <person name="Gupta V."/>
            <person name="Sidhu C."/>
            <person name="Korpole S."/>
            <person name="Pinnaka A.K."/>
        </authorList>
    </citation>
    <scope>NUCLEOTIDE SEQUENCE [LARGE SCALE GENOMIC DNA]</scope>
    <source>
        <strain evidence="6 7">AK90</strain>
    </source>
</reference>
<sequence>MIRLENVTKKYPLSTENIKVLSSIELTINKGELLSIMGPSGSGKSTLMSILGCLDRPTTGGYFLQGQNVSNMKEVELAQTRNKLIGFIFQQFHLLPRFTVLQNVELPMIYSNINRKQRIELAEQAIEKVGLLDYKNHLPNTLSGGQKQRVAIARAIINQPILLLADEPTGSLDTKTSYVVMELISSLNQEGTTVVLVTHDANIASYTERTIFIRDGEIVENERIT</sequence>
<dbReference type="Gene3D" id="3.40.50.300">
    <property type="entry name" value="P-loop containing nucleotide triphosphate hydrolases"/>
    <property type="match status" value="1"/>
</dbReference>
<comment type="caution">
    <text evidence="6">The sequence shown here is derived from an EMBL/GenBank/DDBJ whole genome shotgun (WGS) entry which is preliminary data.</text>
</comment>
<dbReference type="PROSITE" id="PS50893">
    <property type="entry name" value="ABC_TRANSPORTER_2"/>
    <property type="match status" value="1"/>
</dbReference>
<dbReference type="EMBL" id="NFZX01000043">
    <property type="protein sequence ID" value="RFA33129.1"/>
    <property type="molecule type" value="Genomic_DNA"/>
</dbReference>
<dbReference type="AlphaFoldDB" id="A0A3E0WL46"/>
<proteinExistence type="inferred from homology"/>
<evidence type="ECO:0000313" key="6">
    <source>
        <dbReference type="EMBL" id="RFA33129.1"/>
    </source>
</evidence>
<gene>
    <name evidence="6" type="ORF">CAI16_15645</name>
</gene>
<feature type="domain" description="ABC transporter" evidence="5">
    <location>
        <begin position="2"/>
        <end position="224"/>
    </location>
</feature>
<dbReference type="InterPro" id="IPR003593">
    <property type="entry name" value="AAA+_ATPase"/>
</dbReference>
<dbReference type="PROSITE" id="PS00211">
    <property type="entry name" value="ABC_TRANSPORTER_1"/>
    <property type="match status" value="1"/>
</dbReference>
<evidence type="ECO:0000256" key="2">
    <source>
        <dbReference type="ARBA" id="ARBA00022448"/>
    </source>
</evidence>
<evidence type="ECO:0000259" key="5">
    <source>
        <dbReference type="PROSITE" id="PS50893"/>
    </source>
</evidence>
<dbReference type="RefSeq" id="WP_116279159.1">
    <property type="nucleotide sequence ID" value="NZ_NFZX01000043.1"/>
</dbReference>
<comment type="similarity">
    <text evidence="1">Belongs to the ABC transporter superfamily.</text>
</comment>
<dbReference type="PANTHER" id="PTHR24220:SF692">
    <property type="entry name" value="ABC TRANSPORTER DOMAIN-CONTAINING PROTEIN"/>
    <property type="match status" value="1"/>
</dbReference>
<evidence type="ECO:0000313" key="7">
    <source>
        <dbReference type="Proteomes" id="UP000256488"/>
    </source>
</evidence>
<dbReference type="SMART" id="SM00382">
    <property type="entry name" value="AAA"/>
    <property type="match status" value="1"/>
</dbReference>
<dbReference type="InterPro" id="IPR003439">
    <property type="entry name" value="ABC_transporter-like_ATP-bd"/>
</dbReference>
<name>A0A3E0WL46_9BACI</name>
<dbReference type="PANTHER" id="PTHR24220">
    <property type="entry name" value="IMPORT ATP-BINDING PROTEIN"/>
    <property type="match status" value="1"/>
</dbReference>
<organism evidence="6 7">
    <name type="scientific">Virgibacillus dokdonensis</name>
    <dbReference type="NCBI Taxonomy" id="302167"/>
    <lineage>
        <taxon>Bacteria</taxon>
        <taxon>Bacillati</taxon>
        <taxon>Bacillota</taxon>
        <taxon>Bacilli</taxon>
        <taxon>Bacillales</taxon>
        <taxon>Bacillaceae</taxon>
        <taxon>Virgibacillus</taxon>
    </lineage>
</organism>
<evidence type="ECO:0000256" key="3">
    <source>
        <dbReference type="ARBA" id="ARBA00022741"/>
    </source>
</evidence>
<evidence type="ECO:0000256" key="1">
    <source>
        <dbReference type="ARBA" id="ARBA00005417"/>
    </source>
</evidence>
<keyword evidence="2" id="KW-0813">Transport</keyword>